<dbReference type="InterPro" id="IPR029058">
    <property type="entry name" value="AB_hydrolase_fold"/>
</dbReference>
<accession>A0A4Q5JAH0</accession>
<evidence type="ECO:0000313" key="4">
    <source>
        <dbReference type="EMBL" id="RYU15787.1"/>
    </source>
</evidence>
<keyword evidence="1 4" id="KW-0378">Hydrolase</keyword>
<dbReference type="OrthoDB" id="2987348at2"/>
<keyword evidence="5" id="KW-1185">Reference proteome</keyword>
<dbReference type="Pfam" id="PF00561">
    <property type="entry name" value="Abhydrolase_1"/>
    <property type="match status" value="1"/>
</dbReference>
<sequence length="299" mass="33013">MRIVDSGGVRIAVREHSAAGPDRPTVVLVHGYPDQQDMWDLVVAALPTDRLHVVTYDVRGAGDSDAPDGLREYRTDRLVDDLAAVLDAVSPAGPARRPVHLVGHDWGSVQLWDAVGVADEHPGLRGRLASFTSISGPSLAHSAWVAQHPRGRRLRLLRQLAHSWYVYLFLLPLLPELVWWLGHRPLARVIAAKEGLGRGHWGAELRRNAARGVRLYRANFPAGLRRDVRHWRTDVPVQVVRPTRDAYLTDVLLDDLDRIASDVRVVEVDAGHWVARTHPDRVAALVAGHVDRTAGATGA</sequence>
<dbReference type="SUPFAM" id="SSF53474">
    <property type="entry name" value="alpha/beta-Hydrolases"/>
    <property type="match status" value="1"/>
</dbReference>
<keyword evidence="2" id="KW-0472">Membrane</keyword>
<dbReference type="PANTHER" id="PTHR43329">
    <property type="entry name" value="EPOXIDE HYDROLASE"/>
    <property type="match status" value="1"/>
</dbReference>
<organism evidence="4 5">
    <name type="scientific">Nocardioides iriomotensis</name>
    <dbReference type="NCBI Taxonomy" id="715784"/>
    <lineage>
        <taxon>Bacteria</taxon>
        <taxon>Bacillati</taxon>
        <taxon>Actinomycetota</taxon>
        <taxon>Actinomycetes</taxon>
        <taxon>Propionibacteriales</taxon>
        <taxon>Nocardioidaceae</taxon>
        <taxon>Nocardioides</taxon>
    </lineage>
</organism>
<dbReference type="AlphaFoldDB" id="A0A4Q5JAH0"/>
<keyword evidence="2" id="KW-0812">Transmembrane</keyword>
<evidence type="ECO:0000256" key="2">
    <source>
        <dbReference type="SAM" id="Phobius"/>
    </source>
</evidence>
<dbReference type="GO" id="GO:0016787">
    <property type="term" value="F:hydrolase activity"/>
    <property type="evidence" value="ECO:0007669"/>
    <property type="project" value="UniProtKB-KW"/>
</dbReference>
<feature type="domain" description="AB hydrolase-1" evidence="3">
    <location>
        <begin position="24"/>
        <end position="147"/>
    </location>
</feature>
<comment type="caution">
    <text evidence="4">The sequence shown here is derived from an EMBL/GenBank/DDBJ whole genome shotgun (WGS) entry which is preliminary data.</text>
</comment>
<dbReference type="Proteomes" id="UP000291189">
    <property type="component" value="Unassembled WGS sequence"/>
</dbReference>
<dbReference type="Gene3D" id="3.40.50.1820">
    <property type="entry name" value="alpha/beta hydrolase"/>
    <property type="match status" value="1"/>
</dbReference>
<feature type="transmembrane region" description="Helical" evidence="2">
    <location>
        <begin position="164"/>
        <end position="182"/>
    </location>
</feature>
<dbReference type="RefSeq" id="WP_129985064.1">
    <property type="nucleotide sequence ID" value="NZ_SDPU01000001.1"/>
</dbReference>
<dbReference type="InterPro" id="IPR000639">
    <property type="entry name" value="Epox_hydrolase-like"/>
</dbReference>
<reference evidence="4 5" key="1">
    <citation type="submission" date="2019-01" db="EMBL/GenBank/DDBJ databases">
        <title>Nocardioides guangzhouensis sp. nov., an actinobacterium isolated from soil.</title>
        <authorList>
            <person name="Fu Y."/>
            <person name="Cai Y."/>
            <person name="Lin Z."/>
            <person name="Chen P."/>
        </authorList>
    </citation>
    <scope>NUCLEOTIDE SEQUENCE [LARGE SCALE GENOMIC DNA]</scope>
    <source>
        <strain evidence="4 5">NBRC 105384</strain>
    </source>
</reference>
<evidence type="ECO:0000259" key="3">
    <source>
        <dbReference type="Pfam" id="PF00561"/>
    </source>
</evidence>
<dbReference type="PRINTS" id="PR00412">
    <property type="entry name" value="EPOXHYDRLASE"/>
</dbReference>
<proteinExistence type="predicted"/>
<evidence type="ECO:0000256" key="1">
    <source>
        <dbReference type="ARBA" id="ARBA00022801"/>
    </source>
</evidence>
<evidence type="ECO:0000313" key="5">
    <source>
        <dbReference type="Proteomes" id="UP000291189"/>
    </source>
</evidence>
<dbReference type="InterPro" id="IPR000073">
    <property type="entry name" value="AB_hydrolase_1"/>
</dbReference>
<keyword evidence="2" id="KW-1133">Transmembrane helix</keyword>
<protein>
    <submittedName>
        <fullName evidence="4">Alpha/beta fold hydrolase</fullName>
    </submittedName>
</protein>
<dbReference type="EMBL" id="SDPU01000001">
    <property type="protein sequence ID" value="RYU15787.1"/>
    <property type="molecule type" value="Genomic_DNA"/>
</dbReference>
<name>A0A4Q5JAH0_9ACTN</name>
<gene>
    <name evidence="4" type="ORF">ETU37_00300</name>
</gene>